<evidence type="ECO:0000256" key="1">
    <source>
        <dbReference type="SAM" id="MobiDB-lite"/>
    </source>
</evidence>
<evidence type="ECO:0000256" key="2">
    <source>
        <dbReference type="SAM" id="Phobius"/>
    </source>
</evidence>
<keyword evidence="2" id="KW-0812">Transmembrane</keyword>
<dbReference type="EMBL" id="HBGY01016930">
    <property type="protein sequence ID" value="CAD9583318.1"/>
    <property type="molecule type" value="Transcribed_RNA"/>
</dbReference>
<feature type="region of interest" description="Disordered" evidence="1">
    <location>
        <begin position="1"/>
        <end position="22"/>
    </location>
</feature>
<feature type="transmembrane region" description="Helical" evidence="2">
    <location>
        <begin position="161"/>
        <end position="181"/>
    </location>
</feature>
<evidence type="ECO:0000313" key="3">
    <source>
        <dbReference type="EMBL" id="CAD9583318.1"/>
    </source>
</evidence>
<keyword evidence="2" id="KW-0472">Membrane</keyword>
<organism evidence="3">
    <name type="scientific">Leptocylindrus danicus</name>
    <dbReference type="NCBI Taxonomy" id="163516"/>
    <lineage>
        <taxon>Eukaryota</taxon>
        <taxon>Sar</taxon>
        <taxon>Stramenopiles</taxon>
        <taxon>Ochrophyta</taxon>
        <taxon>Bacillariophyta</taxon>
        <taxon>Coscinodiscophyceae</taxon>
        <taxon>Chaetocerotophycidae</taxon>
        <taxon>Leptocylindrales</taxon>
        <taxon>Leptocylindraceae</taxon>
        <taxon>Leptocylindrus</taxon>
    </lineage>
</organism>
<dbReference type="AlphaFoldDB" id="A0A7S2KR05"/>
<reference evidence="3" key="1">
    <citation type="submission" date="2021-01" db="EMBL/GenBank/DDBJ databases">
        <authorList>
            <person name="Corre E."/>
            <person name="Pelletier E."/>
            <person name="Niang G."/>
            <person name="Scheremetjew M."/>
            <person name="Finn R."/>
            <person name="Kale V."/>
            <person name="Holt S."/>
            <person name="Cochrane G."/>
            <person name="Meng A."/>
            <person name="Brown T."/>
            <person name="Cohen L."/>
        </authorList>
    </citation>
    <scope>NUCLEOTIDE SEQUENCE</scope>
    <source>
        <strain evidence="3">B650</strain>
    </source>
</reference>
<name>A0A7S2KR05_9STRA</name>
<accession>A0A7S2KR05</accession>
<feature type="transmembrane region" description="Helical" evidence="2">
    <location>
        <begin position="111"/>
        <end position="132"/>
    </location>
</feature>
<keyword evidence="2" id="KW-1133">Transmembrane helix</keyword>
<feature type="transmembrane region" description="Helical" evidence="2">
    <location>
        <begin position="50"/>
        <end position="75"/>
    </location>
</feature>
<sequence length="236" mass="26070">MSKERSTPPIPEGESTTHNASTRVIDNRTSSAAAAVDTEESRILSARRQAYFCVQLSMVLNLGFVITACTLVDAVNMGFNVVLISIVSTIKCVWSYFLIRQLKHSAYPIAYGIWIGTSLTMTVLYLITAVYWGEMSGCEKLPEGTTIDQYECDDKNAMECAAGIATLLFLTEIVLTGVLVVRQPYLLRGYPSYIDESTELTYNDNISATNWWDEEDGANEPLLDSASQKSEVCVIS</sequence>
<proteinExistence type="predicted"/>
<feature type="transmembrane region" description="Helical" evidence="2">
    <location>
        <begin position="81"/>
        <end position="99"/>
    </location>
</feature>
<protein>
    <submittedName>
        <fullName evidence="3">Uncharacterized protein</fullName>
    </submittedName>
</protein>
<gene>
    <name evidence="3" type="ORF">LDAN0321_LOCUS10947</name>
</gene>